<feature type="domain" description="Glycosyl transferase family 1" evidence="1">
    <location>
        <begin position="220"/>
        <end position="366"/>
    </location>
</feature>
<accession>A0A949JWV2</accession>
<dbReference type="GO" id="GO:0016757">
    <property type="term" value="F:glycosyltransferase activity"/>
    <property type="evidence" value="ECO:0007669"/>
    <property type="project" value="TreeGrafter"/>
</dbReference>
<dbReference type="EMBL" id="JAHQCW010000003">
    <property type="protein sequence ID" value="MBU9735564.1"/>
    <property type="molecule type" value="Genomic_DNA"/>
</dbReference>
<dbReference type="Pfam" id="PF00534">
    <property type="entry name" value="Glycos_transf_1"/>
    <property type="match status" value="1"/>
</dbReference>
<organism evidence="2 3">
    <name type="scientific">Diplocloster agilis</name>
    <dbReference type="NCBI Taxonomy" id="2850323"/>
    <lineage>
        <taxon>Bacteria</taxon>
        <taxon>Bacillati</taxon>
        <taxon>Bacillota</taxon>
        <taxon>Clostridia</taxon>
        <taxon>Lachnospirales</taxon>
        <taxon>Lachnospiraceae</taxon>
        <taxon>Diplocloster</taxon>
    </lineage>
</organism>
<name>A0A949JWV2_9FIRM</name>
<dbReference type="SUPFAM" id="SSF53756">
    <property type="entry name" value="UDP-Glycosyltransferase/glycogen phosphorylase"/>
    <property type="match status" value="1"/>
</dbReference>
<dbReference type="AlphaFoldDB" id="A0A949JWV2"/>
<dbReference type="PANTHER" id="PTHR45947">
    <property type="entry name" value="SULFOQUINOVOSYL TRANSFERASE SQD2"/>
    <property type="match status" value="1"/>
</dbReference>
<evidence type="ECO:0000313" key="2">
    <source>
        <dbReference type="EMBL" id="MBU9735564.1"/>
    </source>
</evidence>
<evidence type="ECO:0000313" key="3">
    <source>
        <dbReference type="Proteomes" id="UP000712157"/>
    </source>
</evidence>
<dbReference type="PANTHER" id="PTHR45947:SF3">
    <property type="entry name" value="SULFOQUINOVOSYL TRANSFERASE SQD2"/>
    <property type="match status" value="1"/>
</dbReference>
<sequence>MPDKRLRILLSAYACEPNKGSEPGVGWNWALHLCEKYEVFVLTRSNNKTTIENYLTNHPVRHLHFYYYDCSKSTLKLKQLPYGVFIYYKKWQKDIPAVARKIVLEEKIDIIHHITFNEFRTPGKLYKLNVPFVWGPVGGGQFYSPVFKEAYFNKRNIGKEELRNIINFLYINFSHDIHNAIKSAAAILIADPSTEKIMPSSRNYIRLLETAYNPERNHIKNYNLSEADAIKLLWVGGIWPRKGLKLLLDALGQSDFRDFDLEIIGDGEDRRACEKLVKIYGMEEKIHFIGALTYQDVNDHYDHADVFIFTSLRDTSGNVILEAMSHGLPVITLKHHGAGEIVSDATGTRIEISDYQTMKKDMMNAVLTYYNNRNLIEMQGRSARNRIETLYSWKHTVDAISQVYERIMTDFGKDA</sequence>
<gene>
    <name evidence="2" type="ORF">KTH89_03380</name>
</gene>
<dbReference type="Gene3D" id="3.40.50.2000">
    <property type="entry name" value="Glycogen Phosphorylase B"/>
    <property type="match status" value="2"/>
</dbReference>
<comment type="caution">
    <text evidence="2">The sequence shown here is derived from an EMBL/GenBank/DDBJ whole genome shotgun (WGS) entry which is preliminary data.</text>
</comment>
<evidence type="ECO:0000259" key="1">
    <source>
        <dbReference type="Pfam" id="PF00534"/>
    </source>
</evidence>
<dbReference type="Proteomes" id="UP000712157">
    <property type="component" value="Unassembled WGS sequence"/>
</dbReference>
<dbReference type="InterPro" id="IPR050194">
    <property type="entry name" value="Glycosyltransferase_grp1"/>
</dbReference>
<protein>
    <submittedName>
        <fullName evidence="2">Glycosyltransferase family 4 protein</fullName>
    </submittedName>
</protein>
<reference evidence="2" key="1">
    <citation type="submission" date="2021-06" db="EMBL/GenBank/DDBJ databases">
        <title>Description of novel taxa of the family Lachnospiraceae.</title>
        <authorList>
            <person name="Chaplin A.V."/>
            <person name="Sokolova S.R."/>
            <person name="Pikina A.P."/>
            <person name="Korzhanova M."/>
            <person name="Belova V."/>
            <person name="Korostin D."/>
            <person name="Efimov B.A."/>
        </authorList>
    </citation>
    <scope>NUCLEOTIDE SEQUENCE</scope>
    <source>
        <strain evidence="2">ASD5720</strain>
    </source>
</reference>
<proteinExistence type="predicted"/>
<dbReference type="InterPro" id="IPR001296">
    <property type="entry name" value="Glyco_trans_1"/>
</dbReference>
<dbReference type="CDD" id="cd03801">
    <property type="entry name" value="GT4_PimA-like"/>
    <property type="match status" value="1"/>
</dbReference>
<keyword evidence="3" id="KW-1185">Reference proteome</keyword>